<comment type="caution">
    <text evidence="1">The sequence shown here is derived from an EMBL/GenBank/DDBJ whole genome shotgun (WGS) entry which is preliminary data.</text>
</comment>
<sequence>MEWRGKREIPEANGTIPTCEIPVTRPGIELGSPWWQANRLTSQPPWPLTLLASHLGEPGSIPGRITPGFSQVGIVPDDAAFRRVFSGISFFPPPFYSGATPYSPLFTLESQDLDVKSRPNLFNHLRFTKNSVPWSFPVQIDALNPPRHKGRKERGWLDESLHFVLEVQNRMLVTYEGGKGSHRFSGRQRPRGAHTCRPAGPPSGFEVWSSSNTPPLQRRTSCFIWLLPISGPRVAERLACSPPTKANRVQYPAWSLPDFRMWVSCRTIPLVGGFSWGSPVSPALSFRRRSILTSITLIVSEDLAVKTDQAPLSWIFYLRLLHANSRPNLFTPSDLGSLAPYAWRFSFALQAAVSLESYRPRPETDTAIMAAIACASVSIRD</sequence>
<gene>
    <name evidence="1" type="ORF">PR048_008426</name>
</gene>
<reference evidence="1 2" key="1">
    <citation type="submission" date="2023-02" db="EMBL/GenBank/DDBJ databases">
        <title>LHISI_Scaffold_Assembly.</title>
        <authorList>
            <person name="Stuart O.P."/>
            <person name="Cleave R."/>
            <person name="Magrath M.J.L."/>
            <person name="Mikheyev A.S."/>
        </authorList>
    </citation>
    <scope>NUCLEOTIDE SEQUENCE [LARGE SCALE GENOMIC DNA]</scope>
    <source>
        <strain evidence="1">Daus_M_001</strain>
        <tissue evidence="1">Leg muscle</tissue>
    </source>
</reference>
<organism evidence="1 2">
    <name type="scientific">Dryococelus australis</name>
    <dbReference type="NCBI Taxonomy" id="614101"/>
    <lineage>
        <taxon>Eukaryota</taxon>
        <taxon>Metazoa</taxon>
        <taxon>Ecdysozoa</taxon>
        <taxon>Arthropoda</taxon>
        <taxon>Hexapoda</taxon>
        <taxon>Insecta</taxon>
        <taxon>Pterygota</taxon>
        <taxon>Neoptera</taxon>
        <taxon>Polyneoptera</taxon>
        <taxon>Phasmatodea</taxon>
        <taxon>Verophasmatodea</taxon>
        <taxon>Anareolatae</taxon>
        <taxon>Phasmatidae</taxon>
        <taxon>Eurycanthinae</taxon>
        <taxon>Dryococelus</taxon>
    </lineage>
</organism>
<accession>A0ABQ9HX38</accession>
<dbReference type="EMBL" id="JARBHB010000003">
    <property type="protein sequence ID" value="KAJ8888932.1"/>
    <property type="molecule type" value="Genomic_DNA"/>
</dbReference>
<keyword evidence="2" id="KW-1185">Reference proteome</keyword>
<name>A0ABQ9HX38_9NEOP</name>
<protein>
    <submittedName>
        <fullName evidence="1">Uncharacterized protein</fullName>
    </submittedName>
</protein>
<evidence type="ECO:0000313" key="1">
    <source>
        <dbReference type="EMBL" id="KAJ8888932.1"/>
    </source>
</evidence>
<proteinExistence type="predicted"/>
<evidence type="ECO:0000313" key="2">
    <source>
        <dbReference type="Proteomes" id="UP001159363"/>
    </source>
</evidence>
<dbReference type="Proteomes" id="UP001159363">
    <property type="component" value="Chromosome 3"/>
</dbReference>